<dbReference type="EMBL" id="BEGY01000114">
    <property type="protein sequence ID" value="GAX84056.1"/>
    <property type="molecule type" value="Genomic_DNA"/>
</dbReference>
<dbReference type="Proteomes" id="UP000232323">
    <property type="component" value="Unassembled WGS sequence"/>
</dbReference>
<dbReference type="GO" id="GO:0060271">
    <property type="term" value="P:cilium assembly"/>
    <property type="evidence" value="ECO:0007669"/>
    <property type="project" value="TreeGrafter"/>
</dbReference>
<evidence type="ECO:0000313" key="12">
    <source>
        <dbReference type="EMBL" id="GAX84056.1"/>
    </source>
</evidence>
<dbReference type="PANTHER" id="PTHR21351">
    <property type="entry name" value="BARDET-BIEDL SYNDROME PROTEIN 5"/>
    <property type="match status" value="1"/>
</dbReference>
<comment type="caution">
    <text evidence="12">The sequence shown here is derived from an EMBL/GenBank/DDBJ whole genome shotgun (WGS) entry which is preliminary data.</text>
</comment>
<organism evidence="12 13">
    <name type="scientific">Chlamydomonas eustigma</name>
    <dbReference type="NCBI Taxonomy" id="1157962"/>
    <lineage>
        <taxon>Eukaryota</taxon>
        <taxon>Viridiplantae</taxon>
        <taxon>Chlorophyta</taxon>
        <taxon>core chlorophytes</taxon>
        <taxon>Chlorophyceae</taxon>
        <taxon>CS clade</taxon>
        <taxon>Chlamydomonadales</taxon>
        <taxon>Chlamydomonadaceae</taxon>
        <taxon>Chlamydomonas</taxon>
    </lineage>
</organism>
<evidence type="ECO:0000259" key="11">
    <source>
        <dbReference type="SMART" id="SM00683"/>
    </source>
</evidence>
<evidence type="ECO:0000256" key="9">
    <source>
        <dbReference type="ARBA" id="ARBA00023273"/>
    </source>
</evidence>
<dbReference type="InterPro" id="IPR030804">
    <property type="entry name" value="BBS5/fem-3"/>
</dbReference>
<evidence type="ECO:0000313" key="13">
    <source>
        <dbReference type="Proteomes" id="UP000232323"/>
    </source>
</evidence>
<evidence type="ECO:0000256" key="4">
    <source>
        <dbReference type="ARBA" id="ARBA00022475"/>
    </source>
</evidence>
<dbReference type="GO" id="GO:0060170">
    <property type="term" value="C:ciliary membrane"/>
    <property type="evidence" value="ECO:0007669"/>
    <property type="project" value="UniProtKB-SubCell"/>
</dbReference>
<protein>
    <recommendedName>
        <fullName evidence="10">BBSome complex member BBS5</fullName>
    </recommendedName>
</protein>
<evidence type="ECO:0000256" key="8">
    <source>
        <dbReference type="ARBA" id="ARBA00023212"/>
    </source>
</evidence>
<keyword evidence="6" id="KW-0969">Cilium</keyword>
<dbReference type="GO" id="GO:0034464">
    <property type="term" value="C:BBSome"/>
    <property type="evidence" value="ECO:0007669"/>
    <property type="project" value="InterPro"/>
</dbReference>
<name>A0A250XLZ6_9CHLO</name>
<dbReference type="Gene3D" id="2.30.29.30">
    <property type="entry name" value="Pleckstrin-homology domain (PH domain)/Phosphotyrosine-binding domain (PTB)"/>
    <property type="match status" value="1"/>
</dbReference>
<evidence type="ECO:0000256" key="10">
    <source>
        <dbReference type="ARBA" id="ARBA00047191"/>
    </source>
</evidence>
<feature type="domain" description="BBSome complex member BBS5 PH" evidence="11">
    <location>
        <begin position="182"/>
        <end position="236"/>
    </location>
</feature>
<dbReference type="InterPro" id="IPR006606">
    <property type="entry name" value="BBL5"/>
</dbReference>
<dbReference type="InterPro" id="IPR014003">
    <property type="entry name" value="BBS5_PH"/>
</dbReference>
<comment type="subcellular location">
    <subcellularLocation>
        <location evidence="1">Cell projection</location>
        <location evidence="1">Cilium membrane</location>
    </subcellularLocation>
    <subcellularLocation>
        <location evidence="2">Cytoplasm</location>
        <location evidence="2">Cytoskeleton</location>
        <location evidence="2">Microtubule organizing center</location>
        <location evidence="2">Centrosome</location>
        <location evidence="2">Centriolar satellite</location>
    </subcellularLocation>
</comment>
<dbReference type="InterPro" id="IPR011993">
    <property type="entry name" value="PH-like_dom_sf"/>
</dbReference>
<evidence type="ECO:0000256" key="6">
    <source>
        <dbReference type="ARBA" id="ARBA00023069"/>
    </source>
</evidence>
<dbReference type="PIRSF" id="PIRSF010072">
    <property type="entry name" value="DUF1448"/>
    <property type="match status" value="1"/>
</dbReference>
<reference evidence="12 13" key="1">
    <citation type="submission" date="2017-08" db="EMBL/GenBank/DDBJ databases">
        <title>Acidophilic green algal genome provides insights into adaptation to an acidic environment.</title>
        <authorList>
            <person name="Hirooka S."/>
            <person name="Hirose Y."/>
            <person name="Kanesaki Y."/>
            <person name="Higuchi S."/>
            <person name="Fujiwara T."/>
            <person name="Onuma R."/>
            <person name="Era A."/>
            <person name="Ohbayashi R."/>
            <person name="Uzuka A."/>
            <person name="Nozaki H."/>
            <person name="Yoshikawa H."/>
            <person name="Miyagishima S.Y."/>
        </authorList>
    </citation>
    <scope>NUCLEOTIDE SEQUENCE [LARGE SCALE GENOMIC DNA]</scope>
    <source>
        <strain evidence="12 13">NIES-2499</strain>
    </source>
</reference>
<gene>
    <name evidence="12" type="ORF">CEUSTIGMA_g11480.t1</name>
</gene>
<keyword evidence="7" id="KW-0472">Membrane</keyword>
<dbReference type="Pfam" id="PF07289">
    <property type="entry name" value="BBL5"/>
    <property type="match status" value="1"/>
</dbReference>
<dbReference type="STRING" id="1157962.A0A250XLZ6"/>
<keyword evidence="13" id="KW-1185">Reference proteome</keyword>
<comment type="similarity">
    <text evidence="3">Belongs to the BBS5 family.</text>
</comment>
<dbReference type="GO" id="GO:0036064">
    <property type="term" value="C:ciliary basal body"/>
    <property type="evidence" value="ECO:0007669"/>
    <property type="project" value="TreeGrafter"/>
</dbReference>
<evidence type="ECO:0000256" key="3">
    <source>
        <dbReference type="ARBA" id="ARBA00005822"/>
    </source>
</evidence>
<evidence type="ECO:0000256" key="5">
    <source>
        <dbReference type="ARBA" id="ARBA00022490"/>
    </source>
</evidence>
<evidence type="ECO:0000256" key="2">
    <source>
        <dbReference type="ARBA" id="ARBA00004607"/>
    </source>
</evidence>
<dbReference type="PANTHER" id="PTHR21351:SF0">
    <property type="entry name" value="BARDET-BIEDL SYNDROME 5 PROTEIN"/>
    <property type="match status" value="1"/>
</dbReference>
<sequence length="365" mass="41231">MQSVMDGLFGGSTSFDPGYTWHDREIRFDISVKDLDCRTSEEIIEIIDPVEDTKGNNGDQGELHATNLRLIWVSKKTKRTNISIGYNCVTAVNVKEADSRIKGKTQAVYVMTKYSNQAVYVMTKYSNQRFEFIFTALAKTNSGMFQTLLGTFKAYDNSRLYRDLKLRGAFIQDRELKLLPLEQTYSRVNGVMNLSSEQGNLGTFFISNVRVVWFANLAEGFNVSLPYLQMKAVRLRESKFGLALVLETTPQSGGYVLGFRVDPKETLDYVYKEISSLWQVYSKAPIFGVEYVASPNQENFSSFKISESEEDVEVADAEDRGDLLATYYADATKGADRDPIYNVDLGLAVEQLKEGVTIDQLWSVL</sequence>
<dbReference type="SMART" id="SM00683">
    <property type="entry name" value="DM16"/>
    <property type="match status" value="2"/>
</dbReference>
<dbReference type="OrthoDB" id="10261999at2759"/>
<evidence type="ECO:0000256" key="1">
    <source>
        <dbReference type="ARBA" id="ARBA00004309"/>
    </source>
</evidence>
<feature type="domain" description="BBSome complex member BBS5 PH" evidence="11">
    <location>
        <begin position="41"/>
        <end position="95"/>
    </location>
</feature>
<accession>A0A250XLZ6</accession>
<dbReference type="GO" id="GO:0032266">
    <property type="term" value="F:phosphatidylinositol-3-phosphate binding"/>
    <property type="evidence" value="ECO:0007669"/>
    <property type="project" value="TreeGrafter"/>
</dbReference>
<dbReference type="AlphaFoldDB" id="A0A250XLZ6"/>
<keyword evidence="8" id="KW-0206">Cytoskeleton</keyword>
<keyword evidence="4" id="KW-1003">Cell membrane</keyword>
<keyword evidence="5" id="KW-0963">Cytoplasm</keyword>
<evidence type="ECO:0000256" key="7">
    <source>
        <dbReference type="ARBA" id="ARBA00023136"/>
    </source>
</evidence>
<proteinExistence type="inferred from homology"/>
<keyword evidence="9" id="KW-0966">Cell projection</keyword>